<keyword evidence="1" id="KW-0732">Signal</keyword>
<dbReference type="Pfam" id="PF12296">
    <property type="entry name" value="HsbA"/>
    <property type="match status" value="1"/>
</dbReference>
<evidence type="ECO:0000313" key="3">
    <source>
        <dbReference type="Proteomes" id="UP001492380"/>
    </source>
</evidence>
<accession>A0ABR1Z3F4</accession>
<dbReference type="Proteomes" id="UP001492380">
    <property type="component" value="Unassembled WGS sequence"/>
</dbReference>
<comment type="caution">
    <text evidence="2">The sequence shown here is derived from an EMBL/GenBank/DDBJ whole genome shotgun (WGS) entry which is preliminary data.</text>
</comment>
<name>A0ABR1Z3F4_9PEZI</name>
<dbReference type="EMBL" id="JBBWRZ010000001">
    <property type="protein sequence ID" value="KAK8246944.1"/>
    <property type="molecule type" value="Genomic_DNA"/>
</dbReference>
<reference evidence="2 3" key="1">
    <citation type="submission" date="2024-04" db="EMBL/GenBank/DDBJ databases">
        <title>Phyllosticta paracitricarpa is synonymous to the EU quarantine fungus P. citricarpa based on phylogenomic analyses.</title>
        <authorList>
            <consortium name="Lawrence Berkeley National Laboratory"/>
            <person name="Van Ingen-Buijs V.A."/>
            <person name="Van Westerhoven A.C."/>
            <person name="Haridas S."/>
            <person name="Skiadas P."/>
            <person name="Martin F."/>
            <person name="Groenewald J.Z."/>
            <person name="Crous P.W."/>
            <person name="Seidl M.F."/>
        </authorList>
    </citation>
    <scope>NUCLEOTIDE SEQUENCE [LARGE SCALE GENOMIC DNA]</scope>
    <source>
        <strain evidence="2 3">CBS 123374</strain>
    </source>
</reference>
<feature type="chain" id="PRO_5047522397" evidence="1">
    <location>
        <begin position="21"/>
        <end position="196"/>
    </location>
</feature>
<dbReference type="InterPro" id="IPR021054">
    <property type="entry name" value="Cell_wall_mannoprotein_1"/>
</dbReference>
<evidence type="ECO:0000256" key="1">
    <source>
        <dbReference type="SAM" id="SignalP"/>
    </source>
</evidence>
<gene>
    <name evidence="2" type="ORF">HDK90DRAFT_25464</name>
</gene>
<proteinExistence type="predicted"/>
<sequence>MRLPVLFISILTIFVPHVAADTKSPTISFTRILKGVNNIHTGTAALTHNTGYVISGPLGVAPALQVHSTAVKLHKHLKTTSELLFAFPAPSFSPPQSLQVALRMLSLQVAVRKSLKTTAAKADAFGELGPIVQATLLQLRHDTAVFGKELIPKLGRAERLLAPTLIKMIDGYFAEALKAFGGEEGEGLESLRRTDV</sequence>
<feature type="signal peptide" evidence="1">
    <location>
        <begin position="1"/>
        <end position="20"/>
    </location>
</feature>
<evidence type="ECO:0000313" key="2">
    <source>
        <dbReference type="EMBL" id="KAK8246944.1"/>
    </source>
</evidence>
<organism evidence="2 3">
    <name type="scientific">Phyllosticta capitalensis</name>
    <dbReference type="NCBI Taxonomy" id="121624"/>
    <lineage>
        <taxon>Eukaryota</taxon>
        <taxon>Fungi</taxon>
        <taxon>Dikarya</taxon>
        <taxon>Ascomycota</taxon>
        <taxon>Pezizomycotina</taxon>
        <taxon>Dothideomycetes</taxon>
        <taxon>Dothideomycetes incertae sedis</taxon>
        <taxon>Botryosphaeriales</taxon>
        <taxon>Phyllostictaceae</taxon>
        <taxon>Phyllosticta</taxon>
    </lineage>
</organism>
<keyword evidence="3" id="KW-1185">Reference proteome</keyword>
<protein>
    <submittedName>
        <fullName evidence="2">Uncharacterized protein</fullName>
    </submittedName>
</protein>